<comment type="caution">
    <text evidence="3">The sequence shown here is derived from an EMBL/GenBank/DDBJ whole genome shotgun (WGS) entry which is preliminary data.</text>
</comment>
<dbReference type="EMBL" id="JBHUKU010000003">
    <property type="protein sequence ID" value="MFD2457996.1"/>
    <property type="molecule type" value="Genomic_DNA"/>
</dbReference>
<dbReference type="Gene3D" id="3.60.21.10">
    <property type="match status" value="1"/>
</dbReference>
<reference evidence="4" key="1">
    <citation type="journal article" date="2019" name="Int. J. Syst. Evol. Microbiol.">
        <title>The Global Catalogue of Microorganisms (GCM) 10K type strain sequencing project: providing services to taxonomists for standard genome sequencing and annotation.</title>
        <authorList>
            <consortium name="The Broad Institute Genomics Platform"/>
            <consortium name="The Broad Institute Genome Sequencing Center for Infectious Disease"/>
            <person name="Wu L."/>
            <person name="Ma J."/>
        </authorList>
    </citation>
    <scope>NUCLEOTIDE SEQUENCE [LARGE SCALE GENOMIC DNA]</scope>
    <source>
        <strain evidence="4">CGMCC 4.7643</strain>
    </source>
</reference>
<name>A0ABW5G918_9PSEU</name>
<gene>
    <name evidence="3" type="ORF">ACFSYJ_05285</name>
</gene>
<feature type="signal peptide" evidence="1">
    <location>
        <begin position="1"/>
        <end position="30"/>
    </location>
</feature>
<dbReference type="RefSeq" id="WP_345395806.1">
    <property type="nucleotide sequence ID" value="NZ_BAABHG010000007.1"/>
</dbReference>
<evidence type="ECO:0000256" key="1">
    <source>
        <dbReference type="SAM" id="SignalP"/>
    </source>
</evidence>
<evidence type="ECO:0000313" key="4">
    <source>
        <dbReference type="Proteomes" id="UP001597419"/>
    </source>
</evidence>
<dbReference type="InterPro" id="IPR029052">
    <property type="entry name" value="Metallo-depent_PP-like"/>
</dbReference>
<dbReference type="InterPro" id="IPR051918">
    <property type="entry name" value="STPP_CPPED1"/>
</dbReference>
<dbReference type="SUPFAM" id="SSF56300">
    <property type="entry name" value="Metallo-dependent phosphatases"/>
    <property type="match status" value="1"/>
</dbReference>
<dbReference type="SUPFAM" id="SSF49899">
    <property type="entry name" value="Concanavalin A-like lectins/glucanases"/>
    <property type="match status" value="1"/>
</dbReference>
<evidence type="ECO:0000259" key="2">
    <source>
        <dbReference type="Pfam" id="PF00149"/>
    </source>
</evidence>
<dbReference type="PROSITE" id="PS51318">
    <property type="entry name" value="TAT"/>
    <property type="match status" value="1"/>
</dbReference>
<organism evidence="3 4">
    <name type="scientific">Amycolatopsis samaneae</name>
    <dbReference type="NCBI Taxonomy" id="664691"/>
    <lineage>
        <taxon>Bacteria</taxon>
        <taxon>Bacillati</taxon>
        <taxon>Actinomycetota</taxon>
        <taxon>Actinomycetes</taxon>
        <taxon>Pseudonocardiales</taxon>
        <taxon>Pseudonocardiaceae</taxon>
        <taxon>Amycolatopsis</taxon>
    </lineage>
</organism>
<dbReference type="InterPro" id="IPR004843">
    <property type="entry name" value="Calcineurin-like_PHP"/>
</dbReference>
<dbReference type="InterPro" id="IPR006311">
    <property type="entry name" value="TAT_signal"/>
</dbReference>
<dbReference type="PANTHER" id="PTHR43143:SF5">
    <property type="entry name" value="SECRETED PROTEIN"/>
    <property type="match status" value="1"/>
</dbReference>
<dbReference type="Gene3D" id="2.60.120.200">
    <property type="match status" value="1"/>
</dbReference>
<feature type="chain" id="PRO_5047502558" evidence="1">
    <location>
        <begin position="31"/>
        <end position="615"/>
    </location>
</feature>
<proteinExistence type="predicted"/>
<accession>A0ABW5G918</accession>
<dbReference type="PANTHER" id="PTHR43143">
    <property type="entry name" value="METALLOPHOSPHOESTERASE, CALCINEURIN SUPERFAMILY"/>
    <property type="match status" value="1"/>
</dbReference>
<sequence length="615" mass="67377">MTDSSRRTFLRGAGLLGAGAAVSTLPSVLAAPAAGATPDTDAASASGRRDPESLRFTVAVMPDTQYLFDTDRGDAAPVDAALRWVLGNDDNVVFLAHLGDLTEHGQPGEFAKISRSFEILDRRRFPYSTLAGNHDVNSSTDDQRGRTPYLDAFGPQRFRRSPAYRESTKDGYNSYHVFRAAGREWLVLALDWRPSAGGLAWARDVLRRHPHTPAILTIHELVDSDGSGAAHLSEFGQRVWDELISGNDQIFLSLNGHYWPPGRTVKKNAAGHDVHLHLTNYQDRYYGGSAMIRLYQFDLARGVIDVRTFSPWLAARANRLTELERLEVERTGTADYFSMEIDFAERFAGFAPVPVPPARPPRQQLVPGTVAYWRFEDGRDGQPVAEGTPVRDLSGHGNDLVRATVPGSGAAALTYSARFSPRQPSRASLRFDGGRKPGRGAYLRTVDTAPMNTATFQRGYTFEAFVWLPEDFRNGDHAWSGVFGRLGSGGRAGKTGDDPKEPAATLSLSDGAAFQWAAFPLNQNAISTNWGHELPLAKWWHVAVVNDGRRTTVYVDGCPLLRNPETPAIGIANPGGSWLVGASAYDGVVEQSFYGLLGEVRVVDRPLRVRDFLLG</sequence>
<evidence type="ECO:0000313" key="3">
    <source>
        <dbReference type="EMBL" id="MFD2457996.1"/>
    </source>
</evidence>
<feature type="domain" description="Calcineurin-like phosphoesterase" evidence="2">
    <location>
        <begin position="57"/>
        <end position="220"/>
    </location>
</feature>
<protein>
    <submittedName>
        <fullName evidence="3">LamG-like jellyroll fold domain-containing protein</fullName>
    </submittedName>
</protein>
<dbReference type="Pfam" id="PF00149">
    <property type="entry name" value="Metallophos"/>
    <property type="match status" value="1"/>
</dbReference>
<dbReference type="Pfam" id="PF13385">
    <property type="entry name" value="Laminin_G_3"/>
    <property type="match status" value="1"/>
</dbReference>
<keyword evidence="4" id="KW-1185">Reference proteome</keyword>
<dbReference type="Proteomes" id="UP001597419">
    <property type="component" value="Unassembled WGS sequence"/>
</dbReference>
<keyword evidence="1" id="KW-0732">Signal</keyword>
<dbReference type="InterPro" id="IPR013320">
    <property type="entry name" value="ConA-like_dom_sf"/>
</dbReference>